<accession>A0A485KEL9</accession>
<sequence length="648" mass="69934">MPPTPTTPDSFQSATRGGSTTTSKRTVLRGRSSSRGTKKPPRVGRRIVGHMWEFTVLGTFVITAAVAYPAGMLERRETTAVVSDSTWQTVGANCILSGHGDLANCSKAELALVAPLVWAALGHTLANATSVAHNRTSLNLTTCLVGASRGYGAVVLLLAPGDAPTCAPTKMESVAAMAMLETAVNDSSEPSYLLSIYVDSDNATWTPRIDFPAGAATSVAPLLPKFLVADDTGHVTPTKSTHANWLYSSSPLGSRYTLSYSCISEVVAAPASFYQGLWSNQPLAVGWTCGHVIAHSMELLTWHILLAVLLYGALLGDIITTVVGMQGLWGGDPVVTYGIQAGFERRLVAFGIFGLTRVPFPLLQEASRFYFRSTPDVAVFGMLSFVNCSIPLFAMHWLVIVVQRCPSIWPCRVLRIVNPIMNIVALVVGMCLTSIGDNRARYFDPMWSRTPLVGFRIHDLVFPSGILARNSPTNPLFVTLLPQYVVAVSVGLCVGLVLPRLQHGRWVADLHFFQQNAFLSQHTPFVPSHVMGLPLSHTDCIPLGTKLVVRASTLALLGYAVVEAEEAKVSTTNASIQVMPKQPKQPTTGATTVLVISMYDLPVALLPIKPYRPRVLGTIHDYTYTPAPRGTTLDRTKRYVSTKGTCVS</sequence>
<evidence type="ECO:0000313" key="5">
    <source>
        <dbReference type="Proteomes" id="UP000332933"/>
    </source>
</evidence>
<dbReference type="OrthoDB" id="65893at2759"/>
<proteinExistence type="predicted"/>
<protein>
    <submittedName>
        <fullName evidence="4">Aste57867_3686 protein</fullName>
    </submittedName>
</protein>
<dbReference type="Proteomes" id="UP000332933">
    <property type="component" value="Unassembled WGS sequence"/>
</dbReference>
<feature type="transmembrane region" description="Helical" evidence="2">
    <location>
        <begin position="413"/>
        <end position="436"/>
    </location>
</feature>
<evidence type="ECO:0000256" key="1">
    <source>
        <dbReference type="SAM" id="MobiDB-lite"/>
    </source>
</evidence>
<dbReference type="EMBL" id="CAADRA010000712">
    <property type="protein sequence ID" value="VFT80841.1"/>
    <property type="molecule type" value="Genomic_DNA"/>
</dbReference>
<evidence type="ECO:0000313" key="3">
    <source>
        <dbReference type="EMBL" id="KAF0714780.1"/>
    </source>
</evidence>
<keyword evidence="2" id="KW-1133">Transmembrane helix</keyword>
<reference evidence="3" key="2">
    <citation type="submission" date="2019-06" db="EMBL/GenBank/DDBJ databases">
        <title>Genomics analysis of Aphanomyces spp. identifies a new class of oomycete effector associated with host adaptation.</title>
        <authorList>
            <person name="Gaulin E."/>
        </authorList>
    </citation>
    <scope>NUCLEOTIDE SEQUENCE</scope>
    <source>
        <strain evidence="3">CBS 578.67</strain>
    </source>
</reference>
<feature type="transmembrane region" description="Helical" evidence="2">
    <location>
        <begin position="47"/>
        <end position="68"/>
    </location>
</feature>
<evidence type="ECO:0000256" key="2">
    <source>
        <dbReference type="SAM" id="Phobius"/>
    </source>
</evidence>
<keyword evidence="2" id="KW-0472">Membrane</keyword>
<dbReference type="AlphaFoldDB" id="A0A485KEL9"/>
<gene>
    <name evidence="4" type="primary">Aste57867_3686</name>
    <name evidence="3" type="ORF">As57867_003675</name>
    <name evidence="4" type="ORF">ASTE57867_3686</name>
</gene>
<feature type="region of interest" description="Disordered" evidence="1">
    <location>
        <begin position="1"/>
        <end position="43"/>
    </location>
</feature>
<name>A0A485KEL9_9STRA</name>
<keyword evidence="2" id="KW-0812">Transmembrane</keyword>
<evidence type="ECO:0000313" key="4">
    <source>
        <dbReference type="EMBL" id="VFT80841.1"/>
    </source>
</evidence>
<reference evidence="4 5" key="1">
    <citation type="submission" date="2019-03" db="EMBL/GenBank/DDBJ databases">
        <authorList>
            <person name="Gaulin E."/>
            <person name="Dumas B."/>
        </authorList>
    </citation>
    <scope>NUCLEOTIDE SEQUENCE [LARGE SCALE GENOMIC DNA]</scope>
    <source>
        <strain evidence="4">CBS 568.67</strain>
    </source>
</reference>
<feature type="transmembrane region" description="Helical" evidence="2">
    <location>
        <begin position="377"/>
        <end position="401"/>
    </location>
</feature>
<keyword evidence="5" id="KW-1185">Reference proteome</keyword>
<feature type="transmembrane region" description="Helical" evidence="2">
    <location>
        <begin position="304"/>
        <end position="329"/>
    </location>
</feature>
<feature type="compositionally biased region" description="Low complexity" evidence="1">
    <location>
        <begin position="15"/>
        <end position="25"/>
    </location>
</feature>
<organism evidence="4 5">
    <name type="scientific">Aphanomyces stellatus</name>
    <dbReference type="NCBI Taxonomy" id="120398"/>
    <lineage>
        <taxon>Eukaryota</taxon>
        <taxon>Sar</taxon>
        <taxon>Stramenopiles</taxon>
        <taxon>Oomycota</taxon>
        <taxon>Saprolegniomycetes</taxon>
        <taxon>Saprolegniales</taxon>
        <taxon>Verrucalvaceae</taxon>
        <taxon>Aphanomyces</taxon>
    </lineage>
</organism>
<feature type="transmembrane region" description="Helical" evidence="2">
    <location>
        <begin position="476"/>
        <end position="498"/>
    </location>
</feature>
<dbReference type="EMBL" id="VJMH01000712">
    <property type="protein sequence ID" value="KAF0714780.1"/>
    <property type="molecule type" value="Genomic_DNA"/>
</dbReference>